<dbReference type="Gene3D" id="3.30.70.20">
    <property type="match status" value="1"/>
</dbReference>
<keyword evidence="6" id="KW-0288">FMN</keyword>
<dbReference type="NCBIfam" id="TIGR02176">
    <property type="entry name" value="pyruv_ox_red"/>
    <property type="match status" value="1"/>
</dbReference>
<dbReference type="CDD" id="cd07034">
    <property type="entry name" value="TPP_PYR_PFOR_IOR-alpha_like"/>
    <property type="match status" value="1"/>
</dbReference>
<comment type="catalytic activity">
    <reaction evidence="14">
        <text>pyruvate + NADP(+) + CoA = acetyl-CoA + CO2 + NADPH</text>
        <dbReference type="Rhea" id="RHEA:17425"/>
        <dbReference type="ChEBI" id="CHEBI:15361"/>
        <dbReference type="ChEBI" id="CHEBI:16526"/>
        <dbReference type="ChEBI" id="CHEBI:57287"/>
        <dbReference type="ChEBI" id="CHEBI:57288"/>
        <dbReference type="ChEBI" id="CHEBI:57783"/>
        <dbReference type="ChEBI" id="CHEBI:58349"/>
        <dbReference type="EC" id="1.2.1.51"/>
    </reaction>
</comment>
<keyword evidence="8" id="KW-0274">FAD</keyword>
<dbReference type="InterPro" id="IPR001094">
    <property type="entry name" value="Flavdoxin-like"/>
</dbReference>
<keyword evidence="7" id="KW-0479">Metal-binding</keyword>
<dbReference type="Proteomes" id="UP001153069">
    <property type="component" value="Unassembled WGS sequence"/>
</dbReference>
<keyword evidence="11" id="KW-0560">Oxidoreductase</keyword>
<dbReference type="InterPro" id="IPR017896">
    <property type="entry name" value="4Fe4S_Fe-S-bd"/>
</dbReference>
<dbReference type="InterPro" id="IPR023173">
    <property type="entry name" value="NADPH_Cyt_P450_Rdtase_alpha"/>
</dbReference>
<dbReference type="GO" id="GO:0005506">
    <property type="term" value="F:iron ion binding"/>
    <property type="evidence" value="ECO:0007669"/>
    <property type="project" value="InterPro"/>
</dbReference>
<keyword evidence="13" id="KW-0411">Iron-sulfur</keyword>
<evidence type="ECO:0000313" key="21">
    <source>
        <dbReference type="EMBL" id="CAB9501752.1"/>
    </source>
</evidence>
<dbReference type="InterPro" id="IPR019456">
    <property type="entry name" value="Pyrv-flavodox_OxRtase_EKR"/>
</dbReference>
<dbReference type="PRINTS" id="PR00369">
    <property type="entry name" value="FLAVODOXIN"/>
</dbReference>
<evidence type="ECO:0000256" key="12">
    <source>
        <dbReference type="ARBA" id="ARBA00023004"/>
    </source>
</evidence>
<evidence type="ECO:0000256" key="10">
    <source>
        <dbReference type="ARBA" id="ARBA00022982"/>
    </source>
</evidence>
<protein>
    <recommendedName>
        <fullName evidence="16">pyruvate dehydrogenase (NADP(+))</fullName>
        <ecNumber evidence="16">1.2.1.51</ecNumber>
    </recommendedName>
    <alternativeName>
        <fullName evidence="17">Pyruvate:NADP(+) oxidoreductase</fullName>
    </alternativeName>
</protein>
<dbReference type="PROSITE" id="PS51384">
    <property type="entry name" value="FAD_FR"/>
    <property type="match status" value="1"/>
</dbReference>
<keyword evidence="9" id="KW-0521">NADP</keyword>
<dbReference type="Gene3D" id="3.40.50.970">
    <property type="match status" value="2"/>
</dbReference>
<dbReference type="SUPFAM" id="SSF52218">
    <property type="entry name" value="Flavoproteins"/>
    <property type="match status" value="1"/>
</dbReference>
<dbReference type="InterPro" id="IPR050722">
    <property type="entry name" value="Pyruvate:ferred/Flavod_OxRd"/>
</dbReference>
<dbReference type="PANTHER" id="PTHR32154:SF0">
    <property type="entry name" value="PYRUVATE-FLAVODOXIN OXIDOREDUCTASE-RELATED"/>
    <property type="match status" value="1"/>
</dbReference>
<evidence type="ECO:0000256" key="2">
    <source>
        <dbReference type="ARBA" id="ARBA00001974"/>
    </source>
</evidence>
<dbReference type="EMBL" id="CAICTM010000116">
    <property type="protein sequence ID" value="CAB9501752.1"/>
    <property type="molecule type" value="Genomic_DNA"/>
</dbReference>
<feature type="domain" description="FAD-binding FR-type" evidence="20">
    <location>
        <begin position="1454"/>
        <end position="1678"/>
    </location>
</feature>
<sequence length="1834" mass="204795">MATDSAKADAIKPPEMKCVDGNWAVAHATYRMNDCAYIFPITPSSPMGEEVDDWAAHHKKNLWGQDLRVIEMQSEGGAAGALHGALVSGSCATTYTASQGLLLYIPNLYKIAGELLPTVIHVASRALAGEALSIYGDHSDTMLVRGCGLAMISSFSVQEAHDMAVITQMATFTSRVPFLHFMDGFRTSHEINKIALVSDEQLRKLLPWKQIEEHRQRALSPMHPTQRGTAQAPDVFMQMVESSNQHYQDVDKHFIKALEDFKNVTGRDYKPFEYQYYGTSAPRVAIITMGSSVAVVNSTLKATKNEQACLIGVRMFRPWNADMFVKAIPESVQRIAVLDRTREGGAQGEPLYLDVCTSLMQQGRGSLFVAGGRYGLGSKDFTPRMVMAVVQNMLRKNTNDIQRPFTVGITDDVTNLSLTMGRHVNIFETKADDSSNVTQCVFWGFGSDGTVGGNKEAIKIIGNYHEKMSVQGYFEYDAKKSSGWTMSHLRFSPEVKIEAPFRVEESQAGYVACHNESYVQKNKFDVVKFLKRRGTFFLNTTVASLPDPEERLKALEALVDPKLLRQLALKNVQFYIMDAASLAARFGLAGRINMICMCAFFRLSGVLPLDDAVALLKAAIKKNYSYKGDAVVKQNIDLLDAVVSDPKYMLQVEIPASWRSLTPSDKEPSYKKRHITLMEDEKTRKFLDDISEPVTRLNGDDIPVSKFLENNLLGGVMIPGTSKYEKRNPNPSGLIPEWDQSSCTQCNQCIFVCPHAAIRPFVVTKEEVAAAPFPKEFEVVKAIGSEFAGKKYAIRVSPLDCTGCNACVEACPENPKALKMESIDKDFESNKKNWDYAYELPDRGDLTTKLTVRGSQFQTPLMEFSGACAGCGETPYFKLLTQLFGERMVIANATGCSTIWGGSFPSNPYTMSKKTGRGPAWANSLFEDNAEFGLGMFTAMKHRRARLVDLVQDYVHKLDLLPEGEKSEDEKSLESLLVDWLEVKDEKSDKPTLVYDKMKPYFKALCPDDSGRGESKDESDMMCRQDKDALLHKIWSDRDMFPKISQWITGGDGWAYDIGFGGLDHIQAFEANDVNVLVVDTEMYSNTGGQASKSTPAGATVKFASGGKTQRKKNIGEIFMTYEHVYVASVAIHNQAQVLQAFLEADKHDGPSIIVAYAPCIQHGVRPQGLNDMIDESKFAVDSGYWPLYRYNPELIKDAKNPFVLDSKKLRKDVTAFLQRESRFLNLKKNYPEIAGDLFAKMNSDVHHRMDHLRQLAEGYKDFDHPDDAAVKVLYASETGTAARVARDFADACTLSHNADAMDDVELSDIDGKTVVFVIATCGQGAMPQNGKNFHKELCSRTEPFGEGTRFMVMGLGDSSYFFYCKAAKDVETQMLKLGAKKMLEMGCGDDSEEEGMEAGLHSWLDQVWPALEVPPPEEVPHITPVKVAFSQRAVANADVDKHSLEQYFYSDAIKAVSVPILSNKKMCSEDYNRDFRTIRISCSGSNRTLSYQLGDALEIFPSNDPTKVSDFLHAYTHDYDERTVVSLHAFGIDGEISLGALFTNVLDLFCKPSMHFMQQLATFETSEDEKKIMLDPSFLKTASKETGITVADALLRFRKACPPLPALLSIIPTIKPRAYSIASAPQASTNVIELLVLIDTWWCDEGLRYGLNCDMLRQTVEGDHLWCRMKAGSMDPPEPDQPVICAGIGSGLAPHMAFLRDHVRAAEAGEEVAPFSLYFGNRKRAEEYLYQTELEEYEKKYEWFKLHSAFSRDDPNKKVYVQDLVAKTDDARLLLRDRPGMLYICGNRNLPKPMQDALVQSFSKHSDDKEEIAKATTDMEDMYIHGRAQQEVW</sequence>
<comment type="caution">
    <text evidence="21">The sequence shown here is derived from an EMBL/GenBank/DDBJ whole genome shotgun (WGS) entry which is preliminary data.</text>
</comment>
<dbReference type="Gene3D" id="3.40.920.10">
    <property type="entry name" value="Pyruvate-ferredoxin oxidoreductase, PFOR, domain III"/>
    <property type="match status" value="1"/>
</dbReference>
<evidence type="ECO:0000256" key="15">
    <source>
        <dbReference type="ARBA" id="ARBA00061065"/>
    </source>
</evidence>
<evidence type="ECO:0000313" key="22">
    <source>
        <dbReference type="Proteomes" id="UP001153069"/>
    </source>
</evidence>
<feature type="domain" description="Flavodoxin-like" evidence="18">
    <location>
        <begin position="1271"/>
        <end position="1409"/>
    </location>
</feature>
<dbReference type="InterPro" id="IPR001709">
    <property type="entry name" value="Flavoprot_Pyr_Nucl_cyt_Rdtase"/>
</dbReference>
<dbReference type="InterPro" id="IPR001433">
    <property type="entry name" value="OxRdtase_FAD/NAD-bd"/>
</dbReference>
<dbReference type="Pfam" id="PF13237">
    <property type="entry name" value="Fer4_10"/>
    <property type="match status" value="1"/>
</dbReference>
<comment type="cofactor">
    <cofactor evidence="2">
        <name>FAD</name>
        <dbReference type="ChEBI" id="CHEBI:57692"/>
    </cofactor>
</comment>
<dbReference type="Gene3D" id="2.40.30.10">
    <property type="entry name" value="Translation factors"/>
    <property type="match status" value="1"/>
</dbReference>
<dbReference type="InterPro" id="IPR017938">
    <property type="entry name" value="Riboflavin_synthase-like_b-brl"/>
</dbReference>
<accession>A0A9N8DEF8</accession>
<evidence type="ECO:0000256" key="5">
    <source>
        <dbReference type="ARBA" id="ARBA00022630"/>
    </source>
</evidence>
<dbReference type="GO" id="GO:0051539">
    <property type="term" value="F:4 iron, 4 sulfur cluster binding"/>
    <property type="evidence" value="ECO:0007669"/>
    <property type="project" value="UniProtKB-KW"/>
</dbReference>
<organism evidence="21 22">
    <name type="scientific">Seminavis robusta</name>
    <dbReference type="NCBI Taxonomy" id="568900"/>
    <lineage>
        <taxon>Eukaryota</taxon>
        <taxon>Sar</taxon>
        <taxon>Stramenopiles</taxon>
        <taxon>Ochrophyta</taxon>
        <taxon>Bacillariophyta</taxon>
        <taxon>Bacillariophyceae</taxon>
        <taxon>Bacillariophycidae</taxon>
        <taxon>Naviculales</taxon>
        <taxon>Naviculaceae</taxon>
        <taxon>Seminavis</taxon>
    </lineage>
</organism>
<dbReference type="InterPro" id="IPR009014">
    <property type="entry name" value="Transketo_C/PFOR_II"/>
</dbReference>
<evidence type="ECO:0000256" key="13">
    <source>
        <dbReference type="ARBA" id="ARBA00023014"/>
    </source>
</evidence>
<evidence type="ECO:0000259" key="18">
    <source>
        <dbReference type="PROSITE" id="PS50902"/>
    </source>
</evidence>
<dbReference type="Gene3D" id="3.40.50.920">
    <property type="match status" value="1"/>
</dbReference>
<dbReference type="OrthoDB" id="36941at2759"/>
<evidence type="ECO:0000256" key="1">
    <source>
        <dbReference type="ARBA" id="ARBA00001917"/>
    </source>
</evidence>
<dbReference type="SUPFAM" id="SSF54862">
    <property type="entry name" value="4Fe-4S ferredoxins"/>
    <property type="match status" value="1"/>
</dbReference>
<keyword evidence="10" id="KW-0249">Electron transport</keyword>
<dbReference type="FunFam" id="3.40.50.970:FF:000041">
    <property type="entry name" value="Pyruvate:ferredoxin (Flavodoxin) oxidoreductase"/>
    <property type="match status" value="1"/>
</dbReference>
<dbReference type="EC" id="1.2.1.51" evidence="16"/>
<dbReference type="GO" id="GO:0010181">
    <property type="term" value="F:FMN binding"/>
    <property type="evidence" value="ECO:0007669"/>
    <property type="project" value="InterPro"/>
</dbReference>
<evidence type="ECO:0000259" key="20">
    <source>
        <dbReference type="PROSITE" id="PS51384"/>
    </source>
</evidence>
<dbReference type="SUPFAM" id="SSF53323">
    <property type="entry name" value="Pyruvate-ferredoxin oxidoreductase, PFOR, domain III"/>
    <property type="match status" value="1"/>
</dbReference>
<dbReference type="PRINTS" id="PR00371">
    <property type="entry name" value="FPNCR"/>
</dbReference>
<evidence type="ECO:0000256" key="14">
    <source>
        <dbReference type="ARBA" id="ARBA00053024"/>
    </source>
</evidence>
<dbReference type="PROSITE" id="PS50902">
    <property type="entry name" value="FLAVODOXIN_LIKE"/>
    <property type="match status" value="1"/>
</dbReference>
<keyword evidence="3" id="KW-0813">Transport</keyword>
<evidence type="ECO:0000256" key="7">
    <source>
        <dbReference type="ARBA" id="ARBA00022723"/>
    </source>
</evidence>
<comment type="cofactor">
    <cofactor evidence="1">
        <name>FMN</name>
        <dbReference type="ChEBI" id="CHEBI:58210"/>
    </cofactor>
</comment>
<evidence type="ECO:0000256" key="4">
    <source>
        <dbReference type="ARBA" id="ARBA00022485"/>
    </source>
</evidence>
<dbReference type="Gene3D" id="3.40.50.360">
    <property type="match status" value="1"/>
</dbReference>
<proteinExistence type="inferred from homology"/>
<dbReference type="FunFam" id="3.30.70.20:FF:000022">
    <property type="entry name" value="Pyruvate:ferredoxin (Flavodoxin) oxidoreductase"/>
    <property type="match status" value="1"/>
</dbReference>
<dbReference type="Gene3D" id="1.20.990.10">
    <property type="entry name" value="NADPH-cytochrome p450 Reductase, Chain A, domain 3"/>
    <property type="match status" value="1"/>
</dbReference>
<dbReference type="Pfam" id="PF10371">
    <property type="entry name" value="EKR"/>
    <property type="match status" value="1"/>
</dbReference>
<dbReference type="SUPFAM" id="SSF63380">
    <property type="entry name" value="Riboflavin synthase domain-like"/>
    <property type="match status" value="1"/>
</dbReference>
<keyword evidence="4" id="KW-0004">4Fe-4S</keyword>
<dbReference type="GO" id="GO:0022900">
    <property type="term" value="P:electron transport chain"/>
    <property type="evidence" value="ECO:0007669"/>
    <property type="project" value="InterPro"/>
</dbReference>
<dbReference type="SUPFAM" id="SSF52922">
    <property type="entry name" value="TK C-terminal domain-like"/>
    <property type="match status" value="1"/>
</dbReference>
<evidence type="ECO:0000256" key="3">
    <source>
        <dbReference type="ARBA" id="ARBA00022448"/>
    </source>
</evidence>
<keyword evidence="5" id="KW-0285">Flavoprotein</keyword>
<evidence type="ECO:0000256" key="17">
    <source>
        <dbReference type="ARBA" id="ARBA00076877"/>
    </source>
</evidence>
<evidence type="ECO:0000256" key="11">
    <source>
        <dbReference type="ARBA" id="ARBA00023002"/>
    </source>
</evidence>
<dbReference type="PROSITE" id="PS00198">
    <property type="entry name" value="4FE4S_FER_1"/>
    <property type="match status" value="1"/>
</dbReference>
<dbReference type="SUPFAM" id="SSF52343">
    <property type="entry name" value="Ferredoxin reductase-like, C-terminal NADP-linked domain"/>
    <property type="match status" value="1"/>
</dbReference>
<dbReference type="Pfam" id="PF00175">
    <property type="entry name" value="NAD_binding_1"/>
    <property type="match status" value="1"/>
</dbReference>
<dbReference type="InterPro" id="IPR017927">
    <property type="entry name" value="FAD-bd_FR_type"/>
</dbReference>
<evidence type="ECO:0000259" key="19">
    <source>
        <dbReference type="PROSITE" id="PS51379"/>
    </source>
</evidence>
<dbReference type="InterPro" id="IPR011895">
    <property type="entry name" value="Pyrv_flavodox_OxRed"/>
</dbReference>
<dbReference type="InterPro" id="IPR017900">
    <property type="entry name" value="4Fe4S_Fe_S_CS"/>
</dbReference>
<dbReference type="Gene3D" id="3.40.50.80">
    <property type="entry name" value="Nucleotide-binding domain of ferredoxin-NADP reductase (FNR) module"/>
    <property type="match status" value="1"/>
</dbReference>
<dbReference type="Pfam" id="PF01558">
    <property type="entry name" value="POR"/>
    <property type="match status" value="1"/>
</dbReference>
<dbReference type="FunFam" id="3.40.50.970:FF:000012">
    <property type="entry name" value="Pyruvate:ferredoxin (Flavodoxin) oxidoreductase"/>
    <property type="match status" value="1"/>
</dbReference>
<dbReference type="SUPFAM" id="SSF52518">
    <property type="entry name" value="Thiamin diphosphate-binding fold (THDP-binding)"/>
    <property type="match status" value="2"/>
</dbReference>
<evidence type="ECO:0000256" key="8">
    <source>
        <dbReference type="ARBA" id="ARBA00022827"/>
    </source>
</evidence>
<evidence type="ECO:0000256" key="16">
    <source>
        <dbReference type="ARBA" id="ARBA00067011"/>
    </source>
</evidence>
<evidence type="ECO:0000256" key="9">
    <source>
        <dbReference type="ARBA" id="ARBA00022857"/>
    </source>
</evidence>
<dbReference type="InterPro" id="IPR002869">
    <property type="entry name" value="Pyrv_flavodox_OxRed_cen"/>
</dbReference>
<dbReference type="InterPro" id="IPR003097">
    <property type="entry name" value="CysJ-like_FAD-binding"/>
</dbReference>
<dbReference type="PANTHER" id="PTHR32154">
    <property type="entry name" value="PYRUVATE-FLAVODOXIN OXIDOREDUCTASE-RELATED"/>
    <property type="match status" value="1"/>
</dbReference>
<dbReference type="InterPro" id="IPR002880">
    <property type="entry name" value="Pyrv_Fd/Flavodoxin_OxRdtase_N"/>
</dbReference>
<dbReference type="InterPro" id="IPR008254">
    <property type="entry name" value="Flavodoxin/NO_synth"/>
</dbReference>
<dbReference type="InterPro" id="IPR039261">
    <property type="entry name" value="FNR_nucleotide-bd"/>
</dbReference>
<evidence type="ECO:0000256" key="6">
    <source>
        <dbReference type="ARBA" id="ARBA00022643"/>
    </source>
</evidence>
<dbReference type="PROSITE" id="PS51379">
    <property type="entry name" value="4FE4S_FER_2"/>
    <property type="match status" value="2"/>
</dbReference>
<dbReference type="FunFam" id="3.40.50.920:FF:000007">
    <property type="entry name" value="Pyruvate:ferredoxin (Flavodoxin) oxidoreductase"/>
    <property type="match status" value="1"/>
</dbReference>
<dbReference type="InterPro" id="IPR019752">
    <property type="entry name" value="Pyrv/ketoisovalerate_OxRed_cat"/>
</dbReference>
<dbReference type="GO" id="GO:0050243">
    <property type="term" value="F:pyruvate dehydrogenase (NADP+) activity"/>
    <property type="evidence" value="ECO:0007669"/>
    <property type="project" value="UniProtKB-EC"/>
</dbReference>
<keyword evidence="12" id="KW-0408">Iron</keyword>
<dbReference type="InterPro" id="IPR029061">
    <property type="entry name" value="THDP-binding"/>
</dbReference>
<comment type="similarity">
    <text evidence="15">In the N-terminal section; belongs to the pyruvate:ferredoxin/flavodoxin oxidoreductase family.</text>
</comment>
<name>A0A9N8DEF8_9STRA</name>
<gene>
    <name evidence="21" type="ORF">SEMRO_117_G057450.1</name>
</gene>
<dbReference type="Pfam" id="PF00667">
    <property type="entry name" value="FAD_binding_1"/>
    <property type="match status" value="1"/>
</dbReference>
<dbReference type="Pfam" id="PF00258">
    <property type="entry name" value="Flavodoxin_1"/>
    <property type="match status" value="1"/>
</dbReference>
<keyword evidence="22" id="KW-1185">Reference proteome</keyword>
<reference evidence="21" key="1">
    <citation type="submission" date="2020-06" db="EMBL/GenBank/DDBJ databases">
        <authorList>
            <consortium name="Plant Systems Biology data submission"/>
        </authorList>
    </citation>
    <scope>NUCLEOTIDE SEQUENCE</scope>
    <source>
        <strain evidence="21">D6</strain>
    </source>
</reference>
<feature type="domain" description="4Fe-4S ferredoxin-type" evidence="19">
    <location>
        <begin position="734"/>
        <end position="763"/>
    </location>
</feature>
<dbReference type="SMART" id="SM00890">
    <property type="entry name" value="EKR"/>
    <property type="match status" value="1"/>
</dbReference>
<dbReference type="Pfam" id="PF01855">
    <property type="entry name" value="POR_N"/>
    <property type="match status" value="1"/>
</dbReference>
<keyword evidence="21" id="KW-0670">Pyruvate</keyword>
<dbReference type="InterPro" id="IPR029039">
    <property type="entry name" value="Flavoprotein-like_sf"/>
</dbReference>
<dbReference type="GO" id="GO:0006979">
    <property type="term" value="P:response to oxidative stress"/>
    <property type="evidence" value="ECO:0007669"/>
    <property type="project" value="TreeGrafter"/>
</dbReference>
<feature type="domain" description="4Fe-4S ferredoxin-type" evidence="19">
    <location>
        <begin position="792"/>
        <end position="823"/>
    </location>
</feature>